<dbReference type="EMBL" id="OY288114">
    <property type="protein sequence ID" value="CAJ0849264.1"/>
    <property type="molecule type" value="Genomic_DNA"/>
</dbReference>
<protein>
    <recommendedName>
        <fullName evidence="1">Tc1-like transposase DDE domain-containing protein</fullName>
    </recommendedName>
</protein>
<evidence type="ECO:0000259" key="1">
    <source>
        <dbReference type="Pfam" id="PF13358"/>
    </source>
</evidence>
<dbReference type="AlphaFoldDB" id="A0AA48LXY2"/>
<dbReference type="Gene3D" id="3.30.420.10">
    <property type="entry name" value="Ribonuclease H-like superfamily/Ribonuclease H"/>
    <property type="match status" value="1"/>
</dbReference>
<gene>
    <name evidence="2" type="ORF">AMST5_00100</name>
</gene>
<dbReference type="Pfam" id="PF13358">
    <property type="entry name" value="DDE_3"/>
    <property type="match status" value="1"/>
</dbReference>
<feature type="domain" description="Tc1-like transposase DDE" evidence="1">
    <location>
        <begin position="3"/>
        <end position="33"/>
    </location>
</feature>
<accession>A0AA48LXY2</accession>
<proteinExistence type="predicted"/>
<evidence type="ECO:0000313" key="2">
    <source>
        <dbReference type="EMBL" id="CAJ0849264.1"/>
    </source>
</evidence>
<sequence length="69" mass="7651">MVGATLLYLPPYSPDFNPIENAFSKLKALLRKAAERTVEGLWSRIGELLKEFSPTECANFFAAAGYEPV</sequence>
<dbReference type="InterPro" id="IPR036397">
    <property type="entry name" value="RNaseH_sf"/>
</dbReference>
<dbReference type="InterPro" id="IPR038717">
    <property type="entry name" value="Tc1-like_DDE_dom"/>
</dbReference>
<organism evidence="2">
    <name type="scientific">freshwater sediment metagenome</name>
    <dbReference type="NCBI Taxonomy" id="556182"/>
    <lineage>
        <taxon>unclassified sequences</taxon>
        <taxon>metagenomes</taxon>
        <taxon>ecological metagenomes</taxon>
    </lineage>
</organism>
<name>A0AA48LXY2_9ZZZZ</name>
<dbReference type="GO" id="GO:0003676">
    <property type="term" value="F:nucleic acid binding"/>
    <property type="evidence" value="ECO:0007669"/>
    <property type="project" value="InterPro"/>
</dbReference>
<reference evidence="2" key="1">
    <citation type="submission" date="2023-07" db="EMBL/GenBank/DDBJ databases">
        <authorList>
            <person name="Pelsma A.J. K."/>
        </authorList>
    </citation>
    <scope>NUCLEOTIDE SEQUENCE</scope>
</reference>